<evidence type="ECO:0000256" key="12">
    <source>
        <dbReference type="PROSITE-ProRule" id="PRU00175"/>
    </source>
</evidence>
<dbReference type="PANTHER" id="PTHR45768">
    <property type="entry name" value="E3 UBIQUITIN-PROTEIN LIGASE RNF13-LIKE"/>
    <property type="match status" value="1"/>
</dbReference>
<dbReference type="PROSITE" id="PS50089">
    <property type="entry name" value="ZF_RING_2"/>
    <property type="match status" value="1"/>
</dbReference>
<accession>A0AAE2C9V6</accession>
<dbReference type="SMART" id="SM00184">
    <property type="entry name" value="RING"/>
    <property type="match status" value="1"/>
</dbReference>
<keyword evidence="3" id="KW-0808">Transferase</keyword>
<dbReference type="GO" id="GO:0016567">
    <property type="term" value="P:protein ubiquitination"/>
    <property type="evidence" value="ECO:0007669"/>
    <property type="project" value="TreeGrafter"/>
</dbReference>
<keyword evidence="6 12" id="KW-0863">Zinc-finger</keyword>
<evidence type="ECO:0000256" key="9">
    <source>
        <dbReference type="ARBA" id="ARBA00022989"/>
    </source>
</evidence>
<evidence type="ECO:0000259" key="14">
    <source>
        <dbReference type="PROSITE" id="PS50089"/>
    </source>
</evidence>
<evidence type="ECO:0000313" key="15">
    <source>
        <dbReference type="EMBL" id="KAK4414317.1"/>
    </source>
</evidence>
<dbReference type="InterPro" id="IPR001841">
    <property type="entry name" value="Znf_RING"/>
</dbReference>
<dbReference type="GO" id="GO:0008270">
    <property type="term" value="F:zinc ion binding"/>
    <property type="evidence" value="ECO:0007669"/>
    <property type="project" value="UniProtKB-KW"/>
</dbReference>
<proteinExistence type="inferred from homology"/>
<name>A0AAE2C9V6_9LAMI</name>
<reference evidence="15" key="1">
    <citation type="submission" date="2020-06" db="EMBL/GenBank/DDBJ databases">
        <authorList>
            <person name="Li T."/>
            <person name="Hu X."/>
            <person name="Zhang T."/>
            <person name="Song X."/>
            <person name="Zhang H."/>
            <person name="Dai N."/>
            <person name="Sheng W."/>
            <person name="Hou X."/>
            <person name="Wei L."/>
        </authorList>
    </citation>
    <scope>NUCLEOTIDE SEQUENCE</scope>
    <source>
        <strain evidence="15">3651</strain>
        <tissue evidence="15">Leaf</tissue>
    </source>
</reference>
<keyword evidence="5" id="KW-0479">Metal-binding</keyword>
<evidence type="ECO:0000256" key="1">
    <source>
        <dbReference type="ARBA" id="ARBA00004167"/>
    </source>
</evidence>
<keyword evidence="10 13" id="KW-0472">Membrane</keyword>
<comment type="pathway">
    <text evidence="2">Protein modification; protein ubiquitination.</text>
</comment>
<evidence type="ECO:0000256" key="5">
    <source>
        <dbReference type="ARBA" id="ARBA00022723"/>
    </source>
</evidence>
<dbReference type="GO" id="GO:0016740">
    <property type="term" value="F:transferase activity"/>
    <property type="evidence" value="ECO:0007669"/>
    <property type="project" value="UniProtKB-KW"/>
</dbReference>
<protein>
    <submittedName>
        <fullName evidence="15">E3 ubiquitin-protein ligase ATL4</fullName>
    </submittedName>
</protein>
<dbReference type="CDD" id="cd16461">
    <property type="entry name" value="RING-H2_EL5-like"/>
    <property type="match status" value="1"/>
</dbReference>
<evidence type="ECO:0000256" key="11">
    <source>
        <dbReference type="ARBA" id="ARBA00024209"/>
    </source>
</evidence>
<comment type="caution">
    <text evidence="15">The sequence shown here is derived from an EMBL/GenBank/DDBJ whole genome shotgun (WGS) entry which is preliminary data.</text>
</comment>
<dbReference type="Gene3D" id="3.30.40.10">
    <property type="entry name" value="Zinc/RING finger domain, C3HC4 (zinc finger)"/>
    <property type="match status" value="1"/>
</dbReference>
<evidence type="ECO:0000313" key="16">
    <source>
        <dbReference type="Proteomes" id="UP001293254"/>
    </source>
</evidence>
<evidence type="ECO:0000256" key="2">
    <source>
        <dbReference type="ARBA" id="ARBA00004906"/>
    </source>
</evidence>
<evidence type="ECO:0000256" key="7">
    <source>
        <dbReference type="ARBA" id="ARBA00022786"/>
    </source>
</evidence>
<evidence type="ECO:0000256" key="6">
    <source>
        <dbReference type="ARBA" id="ARBA00022771"/>
    </source>
</evidence>
<sequence>MSTSFPPPLAVVDSGYAPPTAVITQMPHLPPPFTDTSSSSSSSAVSSSSIVIVIIIIASAVIVSASIYLLLRFLSKRFHRSFRTFSADDVVLRHDSSDPSSTQPQCHVAGAGVLDSLPLFTFRSVSGNLTGGDCAVCLSKFEPHDQLRLLPLCCHAFHAECIDTWIVSNQTCPLCRSTVLPSDSDVLDKIRATENGGVSDSSFGNGNGNSGSFRIEIGSISRRRGGGAAEAVEGERRSYSIGSFDYIVDDHGYEVSVGSTIHRRGASDCTSVDKESSIGIPIPEPPGEVIAAEVSGGRNWLREYVDRLASVSISSRAMSFRSSGRFFSGSSRRSDPVLSAEDLEANRVGEEISELFRWLSGI</sequence>
<feature type="transmembrane region" description="Helical" evidence="13">
    <location>
        <begin position="50"/>
        <end position="71"/>
    </location>
</feature>
<evidence type="ECO:0000256" key="3">
    <source>
        <dbReference type="ARBA" id="ARBA00022679"/>
    </source>
</evidence>
<evidence type="ECO:0000256" key="4">
    <source>
        <dbReference type="ARBA" id="ARBA00022692"/>
    </source>
</evidence>
<evidence type="ECO:0000256" key="8">
    <source>
        <dbReference type="ARBA" id="ARBA00022833"/>
    </source>
</evidence>
<dbReference type="Pfam" id="PF13639">
    <property type="entry name" value="zf-RING_2"/>
    <property type="match status" value="1"/>
</dbReference>
<dbReference type="SUPFAM" id="SSF57850">
    <property type="entry name" value="RING/U-box"/>
    <property type="match status" value="1"/>
</dbReference>
<reference evidence="15" key="2">
    <citation type="journal article" date="2024" name="Plant">
        <title>Genomic evolution and insights into agronomic trait innovations of Sesamum species.</title>
        <authorList>
            <person name="Miao H."/>
            <person name="Wang L."/>
            <person name="Qu L."/>
            <person name="Liu H."/>
            <person name="Sun Y."/>
            <person name="Le M."/>
            <person name="Wang Q."/>
            <person name="Wei S."/>
            <person name="Zheng Y."/>
            <person name="Lin W."/>
            <person name="Duan Y."/>
            <person name="Cao H."/>
            <person name="Xiong S."/>
            <person name="Wang X."/>
            <person name="Wei L."/>
            <person name="Li C."/>
            <person name="Ma Q."/>
            <person name="Ju M."/>
            <person name="Zhao R."/>
            <person name="Li G."/>
            <person name="Mu C."/>
            <person name="Tian Q."/>
            <person name="Mei H."/>
            <person name="Zhang T."/>
            <person name="Gao T."/>
            <person name="Zhang H."/>
        </authorList>
    </citation>
    <scope>NUCLEOTIDE SEQUENCE</scope>
    <source>
        <strain evidence="15">3651</strain>
    </source>
</reference>
<keyword evidence="7" id="KW-0833">Ubl conjugation pathway</keyword>
<comment type="similarity">
    <text evidence="11">Belongs to the RING-type zinc finger family. ATL subfamily.</text>
</comment>
<dbReference type="GO" id="GO:0016020">
    <property type="term" value="C:membrane"/>
    <property type="evidence" value="ECO:0007669"/>
    <property type="project" value="UniProtKB-SubCell"/>
</dbReference>
<gene>
    <name evidence="15" type="ORF">Salat_2844700</name>
</gene>
<evidence type="ECO:0000256" key="10">
    <source>
        <dbReference type="ARBA" id="ARBA00023136"/>
    </source>
</evidence>
<keyword evidence="8" id="KW-0862">Zinc</keyword>
<keyword evidence="16" id="KW-1185">Reference proteome</keyword>
<comment type="subcellular location">
    <subcellularLocation>
        <location evidence="1">Membrane</location>
        <topology evidence="1">Single-pass membrane protein</topology>
    </subcellularLocation>
</comment>
<dbReference type="EMBL" id="JACGWO010000012">
    <property type="protein sequence ID" value="KAK4414317.1"/>
    <property type="molecule type" value="Genomic_DNA"/>
</dbReference>
<dbReference type="Proteomes" id="UP001293254">
    <property type="component" value="Unassembled WGS sequence"/>
</dbReference>
<feature type="domain" description="RING-type" evidence="14">
    <location>
        <begin position="134"/>
        <end position="176"/>
    </location>
</feature>
<dbReference type="AlphaFoldDB" id="A0AAE2C9V6"/>
<dbReference type="InterPro" id="IPR013083">
    <property type="entry name" value="Znf_RING/FYVE/PHD"/>
</dbReference>
<organism evidence="15 16">
    <name type="scientific">Sesamum alatum</name>
    <dbReference type="NCBI Taxonomy" id="300844"/>
    <lineage>
        <taxon>Eukaryota</taxon>
        <taxon>Viridiplantae</taxon>
        <taxon>Streptophyta</taxon>
        <taxon>Embryophyta</taxon>
        <taxon>Tracheophyta</taxon>
        <taxon>Spermatophyta</taxon>
        <taxon>Magnoliopsida</taxon>
        <taxon>eudicotyledons</taxon>
        <taxon>Gunneridae</taxon>
        <taxon>Pentapetalae</taxon>
        <taxon>asterids</taxon>
        <taxon>lamiids</taxon>
        <taxon>Lamiales</taxon>
        <taxon>Pedaliaceae</taxon>
        <taxon>Sesamum</taxon>
    </lineage>
</organism>
<keyword evidence="9 13" id="KW-1133">Transmembrane helix</keyword>
<dbReference type="PANTHER" id="PTHR45768:SF16">
    <property type="entry name" value="E3 UBIQUITIN-PROTEIN LIGASE ATL4"/>
    <property type="match status" value="1"/>
</dbReference>
<keyword evidence="4 13" id="KW-0812">Transmembrane</keyword>
<evidence type="ECO:0000256" key="13">
    <source>
        <dbReference type="SAM" id="Phobius"/>
    </source>
</evidence>